<reference evidence="1 2" key="1">
    <citation type="journal article" date="2014" name="Int. J. Syst. Evol. Microbiol.">
        <title>Complete genome sequence of Corynebacterium casei LMG S-19264T (=DSM 44701T), isolated from a smear-ripened cheese.</title>
        <authorList>
            <consortium name="US DOE Joint Genome Institute (JGI-PGF)"/>
            <person name="Walter F."/>
            <person name="Albersmeier A."/>
            <person name="Kalinowski J."/>
            <person name="Ruckert C."/>
        </authorList>
    </citation>
    <scope>NUCLEOTIDE SEQUENCE [LARGE SCALE GENOMIC DNA]</scope>
    <source>
        <strain evidence="1 2">CGMCC 1.12976</strain>
    </source>
</reference>
<organism evidence="1 2">
    <name type="scientific">Subtercola lobariae</name>
    <dbReference type="NCBI Taxonomy" id="1588641"/>
    <lineage>
        <taxon>Bacteria</taxon>
        <taxon>Bacillati</taxon>
        <taxon>Actinomycetota</taxon>
        <taxon>Actinomycetes</taxon>
        <taxon>Micrococcales</taxon>
        <taxon>Microbacteriaceae</taxon>
        <taxon>Subtercola</taxon>
    </lineage>
</organism>
<dbReference type="Proteomes" id="UP000598775">
    <property type="component" value="Unassembled WGS sequence"/>
</dbReference>
<keyword evidence="2" id="KW-1185">Reference proteome</keyword>
<protein>
    <submittedName>
        <fullName evidence="1">Uncharacterized protein</fullName>
    </submittedName>
</protein>
<name>A0A917B2B8_9MICO</name>
<gene>
    <name evidence="1" type="ORF">GCM10011399_06460</name>
</gene>
<accession>A0A917B2B8</accession>
<sequence>MTVHPSDRIAPPTFDEVESLTDCLCEDLCELVDGLFPSDIVNHVVQAVIMLDSFARLAGPGTAAP</sequence>
<dbReference type="EMBL" id="BMGP01000001">
    <property type="protein sequence ID" value="GGF15358.1"/>
    <property type="molecule type" value="Genomic_DNA"/>
</dbReference>
<proteinExistence type="predicted"/>
<comment type="caution">
    <text evidence="1">The sequence shown here is derived from an EMBL/GenBank/DDBJ whole genome shotgun (WGS) entry which is preliminary data.</text>
</comment>
<evidence type="ECO:0000313" key="2">
    <source>
        <dbReference type="Proteomes" id="UP000598775"/>
    </source>
</evidence>
<dbReference type="AlphaFoldDB" id="A0A917B2B8"/>
<evidence type="ECO:0000313" key="1">
    <source>
        <dbReference type="EMBL" id="GGF15358.1"/>
    </source>
</evidence>